<feature type="compositionally biased region" description="Low complexity" evidence="1">
    <location>
        <begin position="67"/>
        <end position="83"/>
    </location>
</feature>
<evidence type="ECO:0000313" key="2">
    <source>
        <dbReference type="EMBL" id="KAK0523637.1"/>
    </source>
</evidence>
<feature type="compositionally biased region" description="Basic residues" evidence="1">
    <location>
        <begin position="124"/>
        <end position="141"/>
    </location>
</feature>
<dbReference type="Proteomes" id="UP001176521">
    <property type="component" value="Unassembled WGS sequence"/>
</dbReference>
<feature type="compositionally biased region" description="Low complexity" evidence="1">
    <location>
        <begin position="101"/>
        <end position="117"/>
    </location>
</feature>
<proteinExistence type="predicted"/>
<gene>
    <name evidence="2" type="ORF">OC842_006083</name>
</gene>
<keyword evidence="3" id="KW-1185">Reference proteome</keyword>
<feature type="region of interest" description="Disordered" evidence="1">
    <location>
        <begin position="64"/>
        <end position="156"/>
    </location>
</feature>
<dbReference type="EMBL" id="JAPDMQ010000499">
    <property type="protein sequence ID" value="KAK0523637.1"/>
    <property type="molecule type" value="Genomic_DNA"/>
</dbReference>
<evidence type="ECO:0000256" key="1">
    <source>
        <dbReference type="SAM" id="MobiDB-lite"/>
    </source>
</evidence>
<name>A0AAN6JNP8_9BASI</name>
<feature type="compositionally biased region" description="Polar residues" evidence="1">
    <location>
        <begin position="84"/>
        <end position="94"/>
    </location>
</feature>
<evidence type="ECO:0000313" key="3">
    <source>
        <dbReference type="Proteomes" id="UP001176521"/>
    </source>
</evidence>
<feature type="region of interest" description="Disordered" evidence="1">
    <location>
        <begin position="385"/>
        <end position="431"/>
    </location>
</feature>
<reference evidence="2" key="1">
    <citation type="journal article" date="2023" name="PhytoFront">
        <title>Draft Genome Resources of Seven Strains of Tilletia horrida, Causal Agent of Kernel Smut of Rice.</title>
        <authorList>
            <person name="Khanal S."/>
            <person name="Antony Babu S."/>
            <person name="Zhou X.G."/>
        </authorList>
    </citation>
    <scope>NUCLEOTIDE SEQUENCE</scope>
    <source>
        <strain evidence="2">TX3</strain>
    </source>
</reference>
<comment type="caution">
    <text evidence="2">The sequence shown here is derived from an EMBL/GenBank/DDBJ whole genome shotgun (WGS) entry which is preliminary data.</text>
</comment>
<dbReference type="AlphaFoldDB" id="A0AAN6JNP8"/>
<organism evidence="2 3">
    <name type="scientific">Tilletia horrida</name>
    <dbReference type="NCBI Taxonomy" id="155126"/>
    <lineage>
        <taxon>Eukaryota</taxon>
        <taxon>Fungi</taxon>
        <taxon>Dikarya</taxon>
        <taxon>Basidiomycota</taxon>
        <taxon>Ustilaginomycotina</taxon>
        <taxon>Exobasidiomycetes</taxon>
        <taxon>Tilletiales</taxon>
        <taxon>Tilletiaceae</taxon>
        <taxon>Tilletia</taxon>
    </lineage>
</organism>
<feature type="compositionally biased region" description="Low complexity" evidence="1">
    <location>
        <begin position="404"/>
        <end position="427"/>
    </location>
</feature>
<sequence>MEPPPAAPGPSGLNVHTAGIAQVFHGAVSTLTIAPTIAQGIDAIDPRLRGSSALVPALDARAELEPTSGAQQRQRQQTQGEQSNLPTHPQQRHGTSGGTASQGVQQGNAAVAQASSAPDPAHSKSQKVAKKAAKSKPKKSTNSKGRPPNVKFSATTSGKKLDRLWKKKHDSVLARVCTEINDVVTKAQDETGASAAAIRSHCLSSARLRRGTSAWNMLVQYMSRKPDVVRSRYAAVPEKEAPQAWNDYVKIHLKPFWFDLKVQDPPAFKRMSKWLVSLKSLTVSKISTDDVYEKMRDERKFLDRKCVDLETNEAIVQIAFLIHPDPSIKPVISTTPFGRALLGHVMARWKQGDTTSHLLERMNSAVQNYAPKGYLVVGEEVRSLEGSLDPNQPAQPGVTELAQSAAPNSNVARSASPSSASPLSAAPSGGGLPLTKAPPLVRASLCQRSRLPEDHRELVPYVARQLLALLTSQVWQCSEDADEGGEGLYESWLTQTHMSSQLPYVRLFDVLRSLGLCLDGWPQDAQDLLIDAEAVDGPRDGTLEVHAGGLLNTTSWQDRHAIAIADAIAHGHLGLEPILPSIVPSRLVVPMSSSSTDST</sequence>
<protein>
    <submittedName>
        <fullName evidence="2">Uncharacterized protein</fullName>
    </submittedName>
</protein>
<accession>A0AAN6JNP8</accession>